<feature type="transmembrane region" description="Helical" evidence="4">
    <location>
        <begin position="508"/>
        <end position="529"/>
    </location>
</feature>
<evidence type="ECO:0000313" key="6">
    <source>
        <dbReference type="EMBL" id="PMD47295.1"/>
    </source>
</evidence>
<evidence type="ECO:0000256" key="4">
    <source>
        <dbReference type="SAM" id="Phobius"/>
    </source>
</evidence>
<keyword evidence="7" id="KW-1185">Reference proteome</keyword>
<dbReference type="InterPro" id="IPR001138">
    <property type="entry name" value="Zn2Cys6_DnaBD"/>
</dbReference>
<dbReference type="CDD" id="cd00067">
    <property type="entry name" value="GAL4"/>
    <property type="match status" value="1"/>
</dbReference>
<keyword evidence="4" id="KW-0812">Transmembrane</keyword>
<dbReference type="STRING" id="1149755.A0A2J6S952"/>
<evidence type="ECO:0000313" key="7">
    <source>
        <dbReference type="Proteomes" id="UP000235786"/>
    </source>
</evidence>
<dbReference type="InterPro" id="IPR036864">
    <property type="entry name" value="Zn2-C6_fun-type_DNA-bd_sf"/>
</dbReference>
<dbReference type="GO" id="GO:0003677">
    <property type="term" value="F:DNA binding"/>
    <property type="evidence" value="ECO:0007669"/>
    <property type="project" value="InterPro"/>
</dbReference>
<dbReference type="Pfam" id="PF04082">
    <property type="entry name" value="Fungal_trans"/>
    <property type="match status" value="1"/>
</dbReference>
<dbReference type="PROSITE" id="PS00463">
    <property type="entry name" value="ZN2_CY6_FUNGAL_1"/>
    <property type="match status" value="1"/>
</dbReference>
<evidence type="ECO:0000256" key="1">
    <source>
        <dbReference type="ARBA" id="ARBA00004123"/>
    </source>
</evidence>
<feature type="transmembrane region" description="Helical" evidence="4">
    <location>
        <begin position="202"/>
        <end position="224"/>
    </location>
</feature>
<dbReference type="InterPro" id="IPR007219">
    <property type="entry name" value="XnlR_reg_dom"/>
</dbReference>
<reference evidence="6 7" key="1">
    <citation type="submission" date="2016-04" db="EMBL/GenBank/DDBJ databases">
        <title>A degradative enzymes factory behind the ericoid mycorrhizal symbiosis.</title>
        <authorList>
            <consortium name="DOE Joint Genome Institute"/>
            <person name="Martino E."/>
            <person name="Morin E."/>
            <person name="Grelet G."/>
            <person name="Kuo A."/>
            <person name="Kohler A."/>
            <person name="Daghino S."/>
            <person name="Barry K."/>
            <person name="Choi C."/>
            <person name="Cichocki N."/>
            <person name="Clum A."/>
            <person name="Copeland A."/>
            <person name="Hainaut M."/>
            <person name="Haridas S."/>
            <person name="Labutti K."/>
            <person name="Lindquist E."/>
            <person name="Lipzen A."/>
            <person name="Khouja H.-R."/>
            <person name="Murat C."/>
            <person name="Ohm R."/>
            <person name="Olson A."/>
            <person name="Spatafora J."/>
            <person name="Veneault-Fourrey C."/>
            <person name="Henrissat B."/>
            <person name="Grigoriev I."/>
            <person name="Martin F."/>
            <person name="Perotto S."/>
        </authorList>
    </citation>
    <scope>NUCLEOTIDE SEQUENCE [LARGE SCALE GENOMIC DNA]</scope>
    <source>
        <strain evidence="6 7">F</strain>
    </source>
</reference>
<sequence length="675" mass="76755">MESRYSSKRRRIINTCSECHRRKQKCNRQKPCNICLARKVPSRCHYIDATDTTRRSPVEIEGSSWASETVLVATQGVANSDQTDQHIGDQIGYSSMSGSNVFMDLKQILKDEPSLSSELSIQSNLSDEKYWSIVANLPPPAVVNELIEVFFSEVNWHYSMLERHYFDKLHQSWLETTRYNDGSLLRAPVKDLPRNQLHFSALILQIVAIALEFLPSGALSLRLLSIRNDTMRHRLSSHYSSKGMDIMDILGRYHATLTSIQQDLLRSMWLKVFGRGSESWHALGNAIRQAQELNLHVQSKVDQSGDVGDTLSRLWYDDYKRRLWIVLFTWDSHMALVLGRPRIINSNDCNIRVPIDCTIPDDPSRVVPTAVEEGGGSPPSTITVSIFRYRISQLIHEMKTTGANKRFPRDYSVVQNLHDRVISFFDALPLVFRPSTQNPDTSWDDRYPNLMRQREQILTAGNSFLIGLHRPHAHSNLESRNAAMQAAFTLLDSQQRFFDKTPQSQYRFFGLAFFTVDACFLLSTLAAMYPPTDQTVKQRIHLSLLQGMNRLEVLENVNAIAGSGLKILRYCYQKMRLAMSLDPIEIVAEVTEQPRIVAPGPSGTKGTSGTLERDEHHLATPTSFDAIPQPVDPQIGEFADVNEFDVSYWVEQMNSISQFPLEDMSNDMGWNIPLG</sequence>
<dbReference type="PANTHER" id="PTHR31001:SF87">
    <property type="entry name" value="COL-21"/>
    <property type="match status" value="1"/>
</dbReference>
<dbReference type="InterPro" id="IPR050613">
    <property type="entry name" value="Sec_Metabolite_Reg"/>
</dbReference>
<organism evidence="6 7">
    <name type="scientific">Hyaloscypha variabilis (strain UAMH 11265 / GT02V1 / F)</name>
    <name type="common">Meliniomyces variabilis</name>
    <dbReference type="NCBI Taxonomy" id="1149755"/>
    <lineage>
        <taxon>Eukaryota</taxon>
        <taxon>Fungi</taxon>
        <taxon>Dikarya</taxon>
        <taxon>Ascomycota</taxon>
        <taxon>Pezizomycotina</taxon>
        <taxon>Leotiomycetes</taxon>
        <taxon>Helotiales</taxon>
        <taxon>Hyaloscyphaceae</taxon>
        <taxon>Hyaloscypha</taxon>
        <taxon>Hyaloscypha variabilis</taxon>
    </lineage>
</organism>
<dbReference type="Gene3D" id="4.10.240.10">
    <property type="entry name" value="Zn(2)-C6 fungal-type DNA-binding domain"/>
    <property type="match status" value="1"/>
</dbReference>
<dbReference type="GO" id="GO:0000981">
    <property type="term" value="F:DNA-binding transcription factor activity, RNA polymerase II-specific"/>
    <property type="evidence" value="ECO:0007669"/>
    <property type="project" value="InterPro"/>
</dbReference>
<dbReference type="SUPFAM" id="SSF57701">
    <property type="entry name" value="Zn2/Cys6 DNA-binding domain"/>
    <property type="match status" value="1"/>
</dbReference>
<dbReference type="SMART" id="SM00906">
    <property type="entry name" value="Fungal_trans"/>
    <property type="match status" value="1"/>
</dbReference>
<dbReference type="AlphaFoldDB" id="A0A2J6S952"/>
<dbReference type="CDD" id="cd12148">
    <property type="entry name" value="fungal_TF_MHR"/>
    <property type="match status" value="1"/>
</dbReference>
<evidence type="ECO:0000259" key="5">
    <source>
        <dbReference type="PROSITE" id="PS50048"/>
    </source>
</evidence>
<keyword evidence="2" id="KW-0479">Metal-binding</keyword>
<proteinExistence type="predicted"/>
<dbReference type="Proteomes" id="UP000235786">
    <property type="component" value="Unassembled WGS sequence"/>
</dbReference>
<dbReference type="SMART" id="SM00066">
    <property type="entry name" value="GAL4"/>
    <property type="match status" value="1"/>
</dbReference>
<gene>
    <name evidence="6" type="ORF">L207DRAFT_153357</name>
</gene>
<evidence type="ECO:0000256" key="2">
    <source>
        <dbReference type="ARBA" id="ARBA00022723"/>
    </source>
</evidence>
<dbReference type="EMBL" id="KZ613938">
    <property type="protein sequence ID" value="PMD47295.1"/>
    <property type="molecule type" value="Genomic_DNA"/>
</dbReference>
<protein>
    <recommendedName>
        <fullName evidence="5">Zn(2)-C6 fungal-type domain-containing protein</fullName>
    </recommendedName>
</protein>
<dbReference type="GO" id="GO:0006351">
    <property type="term" value="P:DNA-templated transcription"/>
    <property type="evidence" value="ECO:0007669"/>
    <property type="project" value="InterPro"/>
</dbReference>
<dbReference type="GO" id="GO:0005634">
    <property type="term" value="C:nucleus"/>
    <property type="evidence" value="ECO:0007669"/>
    <property type="project" value="UniProtKB-SubCell"/>
</dbReference>
<accession>A0A2J6S952</accession>
<keyword evidence="4" id="KW-0472">Membrane</keyword>
<evidence type="ECO:0000256" key="3">
    <source>
        <dbReference type="ARBA" id="ARBA00023242"/>
    </source>
</evidence>
<comment type="subcellular location">
    <subcellularLocation>
        <location evidence="1">Nucleus</location>
    </subcellularLocation>
</comment>
<dbReference type="OrthoDB" id="5344325at2759"/>
<keyword evidence="4" id="KW-1133">Transmembrane helix</keyword>
<name>A0A2J6S952_HYAVF</name>
<dbReference type="PROSITE" id="PS50048">
    <property type="entry name" value="ZN2_CY6_FUNGAL_2"/>
    <property type="match status" value="1"/>
</dbReference>
<keyword evidence="3" id="KW-0539">Nucleus</keyword>
<feature type="domain" description="Zn(2)-C6 fungal-type" evidence="5">
    <location>
        <begin position="15"/>
        <end position="46"/>
    </location>
</feature>
<dbReference type="PANTHER" id="PTHR31001">
    <property type="entry name" value="UNCHARACTERIZED TRANSCRIPTIONAL REGULATORY PROTEIN"/>
    <property type="match status" value="1"/>
</dbReference>
<dbReference type="GO" id="GO:0008270">
    <property type="term" value="F:zinc ion binding"/>
    <property type="evidence" value="ECO:0007669"/>
    <property type="project" value="InterPro"/>
</dbReference>